<feature type="compositionally biased region" description="Basic residues" evidence="1">
    <location>
        <begin position="411"/>
        <end position="423"/>
    </location>
</feature>
<dbReference type="InterPro" id="IPR003347">
    <property type="entry name" value="JmjC_dom"/>
</dbReference>
<comment type="caution">
    <text evidence="3">The sequence shown here is derived from an EMBL/GenBank/DDBJ whole genome shotgun (WGS) entry which is preliminary data.</text>
</comment>
<proteinExistence type="predicted"/>
<dbReference type="EMBL" id="JACGCI010000034">
    <property type="protein sequence ID" value="KAF6754404.1"/>
    <property type="molecule type" value="Genomic_DNA"/>
</dbReference>
<dbReference type="SUPFAM" id="SSF51197">
    <property type="entry name" value="Clavaminate synthase-like"/>
    <property type="match status" value="1"/>
</dbReference>
<sequence length="1082" mass="123194">MPLNRKDLGLIRNFPWTTSVIVDDEAGFREIAQRQDFNLMILSLFHWEDNYSKAPFPDLPGWTYSTIFAPIDQWPKDDDFYACLRTGKMFTLPKKITQTMAHTMTCLRLIDRTAYYGWKGDTRARRLARRLPETAWQARTNPISFNPKQWPLNDLLEHWRKARRLLSSVMNVDEDRVEYPENAEVPDGTKTRSDLALFCVMAERRKMGDAILVNFATAALHLNLLLQGEVFLSNTGYKKALFSKEFWKLSPVKEDGMGKILGPLNAAILIDPIYCLIAQNVAIQSPCLEEILTTGKALGTFRPPGLMDLNNNLLEVIWDLATGDLATSGLPERLLCILQDEPNTKAVADHRNFYSTSDGKPPSRLSEDSILLNKSYPYAVMDVEEGEVPPAKRGRDPEEGGGDSDDETKKKEKAQRKKEKAQRKKEQAQRKKEEAQRKKEEAQRKKEQEKDGASTDASDEDVDQRLQTPSRMSLSQLAVPVTPSKRRKRVYKTLEDKEKLFTLVQSKIISHSTNVRLAVPLSLADTVTARRATEAKLWTVKGKEVERILHFYLPDVQNLWDESYAAMTETFGEGKKPPVYSHDPSPDAIFCTRKYKDVMAMDTVERTGLVRASCLLVTHTEYKKDKLHFEDLLEEISPLDVLHSVQDQSGLYDVDNWGRQATFQQACDNEDLPFANQKPLNFLDLPDDMPRIVPFSADSVIWKRTSSDACVGEKTFPFGSFYWSLAASTGASHSYHTDSYGVSTYIKLKGGEKVVYIARQKNSSGELDHFDMETSADFNIWGRLPNSEVAGTLLQRGQAVVMRPGTLHAVFTTKSAVCYGGHFYSWPTMDLSLYSMVHSVILRSFIVNEDNPAPLQILVRYMMLLHRVYILGGDMDMVLPLLEQRADWECLGAFFCIITLLNVFDLDTYPCPDNHNKDRLLNDAKKRTSYAYARGLGTEILREMRSFSPPDAVQTSFREDVYVPMLAWTVLQFRLGFEAFHGPRKSRIRTVDHYWGEPAARTIFHQQLDLVLLNDMAVNTQYLKLETAHVAPTSLRTPDLNICEDGYDIAETETGRQRQDDLVYLGAGMNEEDMAYFMDIEE</sequence>
<dbReference type="Proteomes" id="UP000521943">
    <property type="component" value="Unassembled WGS sequence"/>
</dbReference>
<keyword evidence="4" id="KW-1185">Reference proteome</keyword>
<feature type="domain" description="JmjC" evidence="2">
    <location>
        <begin position="674"/>
        <end position="840"/>
    </location>
</feature>
<accession>A0A8H6HWD8</accession>
<gene>
    <name evidence="3" type="ORF">DFP72DRAFT_369826</name>
</gene>
<feature type="compositionally biased region" description="Basic and acidic residues" evidence="1">
    <location>
        <begin position="424"/>
        <end position="453"/>
    </location>
</feature>
<evidence type="ECO:0000259" key="2">
    <source>
        <dbReference type="PROSITE" id="PS51184"/>
    </source>
</evidence>
<evidence type="ECO:0000256" key="1">
    <source>
        <dbReference type="SAM" id="MobiDB-lite"/>
    </source>
</evidence>
<feature type="region of interest" description="Disordered" evidence="1">
    <location>
        <begin position="385"/>
        <end position="470"/>
    </location>
</feature>
<dbReference type="CDD" id="cd22249">
    <property type="entry name" value="UDM1_RNF168_RNF169-like"/>
    <property type="match status" value="1"/>
</dbReference>
<reference evidence="3 4" key="1">
    <citation type="submission" date="2020-07" db="EMBL/GenBank/DDBJ databases">
        <title>Comparative genomics of pyrophilous fungi reveals a link between fire events and developmental genes.</title>
        <authorList>
            <consortium name="DOE Joint Genome Institute"/>
            <person name="Steindorff A.S."/>
            <person name="Carver A."/>
            <person name="Calhoun S."/>
            <person name="Stillman K."/>
            <person name="Liu H."/>
            <person name="Lipzen A."/>
            <person name="Pangilinan J."/>
            <person name="Labutti K."/>
            <person name="Bruns T.D."/>
            <person name="Grigoriev I.V."/>
        </authorList>
    </citation>
    <scope>NUCLEOTIDE SEQUENCE [LARGE SCALE GENOMIC DNA]</scope>
    <source>
        <strain evidence="3 4">CBS 144469</strain>
    </source>
</reference>
<organism evidence="3 4">
    <name type="scientific">Ephemerocybe angulata</name>
    <dbReference type="NCBI Taxonomy" id="980116"/>
    <lineage>
        <taxon>Eukaryota</taxon>
        <taxon>Fungi</taxon>
        <taxon>Dikarya</taxon>
        <taxon>Basidiomycota</taxon>
        <taxon>Agaricomycotina</taxon>
        <taxon>Agaricomycetes</taxon>
        <taxon>Agaricomycetidae</taxon>
        <taxon>Agaricales</taxon>
        <taxon>Agaricineae</taxon>
        <taxon>Psathyrellaceae</taxon>
        <taxon>Ephemerocybe</taxon>
    </lineage>
</organism>
<name>A0A8H6HWD8_9AGAR</name>
<dbReference type="AlphaFoldDB" id="A0A8H6HWD8"/>
<protein>
    <recommendedName>
        <fullName evidence="2">JmjC domain-containing protein</fullName>
    </recommendedName>
</protein>
<dbReference type="Gene3D" id="2.60.120.650">
    <property type="entry name" value="Cupin"/>
    <property type="match status" value="1"/>
</dbReference>
<evidence type="ECO:0000313" key="3">
    <source>
        <dbReference type="EMBL" id="KAF6754404.1"/>
    </source>
</evidence>
<dbReference type="OrthoDB" id="3270451at2759"/>
<dbReference type="PROSITE" id="PS51184">
    <property type="entry name" value="JMJC"/>
    <property type="match status" value="1"/>
</dbReference>
<evidence type="ECO:0000313" key="4">
    <source>
        <dbReference type="Proteomes" id="UP000521943"/>
    </source>
</evidence>